<keyword evidence="3" id="KW-0732">Signal</keyword>
<dbReference type="Proteomes" id="UP000320475">
    <property type="component" value="Unassembled WGS sequence"/>
</dbReference>
<dbReference type="CDD" id="cd00118">
    <property type="entry name" value="LysM"/>
    <property type="match status" value="1"/>
</dbReference>
<sequence>MDVSATAPLRQMRAVAVATLLVLLASHLAAVPAESCLRTYVPPYRTSCRSVAAKYNTSIADIMSWNPIVCAVAGKVIPGGTPVCVAFPPSDSDHTLLPSAAVRPTSVLPAESASTAAVVVAAEPSPDVIVAAVATPGASAASVDSQAQANMSAPSGPLLSNAALAGVVLGIVAGVVAGMLALGLTTRSSRRRRSVFIQGRPLNGFQSDYDGSALPRKPQHSSPGSDDPTRAKPNARSILFGPGATKPPVPVPSTHYADPSAMHANPLAPTFSPLMAPRHDSAANSFTELLLSLNSPAAARNSATCEES</sequence>
<dbReference type="EMBL" id="QEAM01000077">
    <property type="protein sequence ID" value="TPX47452.1"/>
    <property type="molecule type" value="Genomic_DNA"/>
</dbReference>
<evidence type="ECO:0000313" key="5">
    <source>
        <dbReference type="EMBL" id="TPX49890.1"/>
    </source>
</evidence>
<accession>A0A507DGC9</accession>
<evidence type="ECO:0000256" key="1">
    <source>
        <dbReference type="SAM" id="MobiDB-lite"/>
    </source>
</evidence>
<dbReference type="VEuPathDB" id="FungiDB:SeMB42_g02450"/>
<dbReference type="InterPro" id="IPR018392">
    <property type="entry name" value="LysM"/>
</dbReference>
<proteinExistence type="predicted"/>
<evidence type="ECO:0000313" key="6">
    <source>
        <dbReference type="Proteomes" id="UP000317494"/>
    </source>
</evidence>
<dbReference type="Proteomes" id="UP000317494">
    <property type="component" value="Unassembled WGS sequence"/>
</dbReference>
<keyword evidence="2" id="KW-0472">Membrane</keyword>
<dbReference type="InterPro" id="IPR036779">
    <property type="entry name" value="LysM_dom_sf"/>
</dbReference>
<feature type="chain" id="PRO_5036131049" description="LysM domain-containing protein" evidence="3">
    <location>
        <begin position="34"/>
        <end position="308"/>
    </location>
</feature>
<feature type="transmembrane region" description="Helical" evidence="2">
    <location>
        <begin position="162"/>
        <end position="184"/>
    </location>
</feature>
<evidence type="ECO:0000256" key="2">
    <source>
        <dbReference type="SAM" id="Phobius"/>
    </source>
</evidence>
<name>A0A507DGC9_9FUNG</name>
<dbReference type="Gene3D" id="3.10.350.10">
    <property type="entry name" value="LysM domain"/>
    <property type="match status" value="1"/>
</dbReference>
<evidence type="ECO:0000256" key="3">
    <source>
        <dbReference type="SAM" id="SignalP"/>
    </source>
</evidence>
<feature type="region of interest" description="Disordered" evidence="1">
    <location>
        <begin position="206"/>
        <end position="261"/>
    </location>
</feature>
<dbReference type="EMBL" id="QEAN01000075">
    <property type="protein sequence ID" value="TPX49890.1"/>
    <property type="molecule type" value="Genomic_DNA"/>
</dbReference>
<gene>
    <name evidence="4" type="ORF">SeLEV6574_g02665</name>
    <name evidence="5" type="ORF">SeMB42_g02450</name>
</gene>
<dbReference type="AlphaFoldDB" id="A0A507DGC9"/>
<feature type="signal peptide" evidence="3">
    <location>
        <begin position="1"/>
        <end position="33"/>
    </location>
</feature>
<evidence type="ECO:0000313" key="7">
    <source>
        <dbReference type="Proteomes" id="UP000320475"/>
    </source>
</evidence>
<comment type="caution">
    <text evidence="5">The sequence shown here is derived from an EMBL/GenBank/DDBJ whole genome shotgun (WGS) entry which is preliminary data.</text>
</comment>
<protein>
    <recommendedName>
        <fullName evidence="8">LysM domain-containing protein</fullName>
    </recommendedName>
</protein>
<evidence type="ECO:0008006" key="8">
    <source>
        <dbReference type="Google" id="ProtNLM"/>
    </source>
</evidence>
<evidence type="ECO:0000313" key="4">
    <source>
        <dbReference type="EMBL" id="TPX47452.1"/>
    </source>
</evidence>
<keyword evidence="6" id="KW-1185">Reference proteome</keyword>
<organism evidence="5 6">
    <name type="scientific">Synchytrium endobioticum</name>
    <dbReference type="NCBI Taxonomy" id="286115"/>
    <lineage>
        <taxon>Eukaryota</taxon>
        <taxon>Fungi</taxon>
        <taxon>Fungi incertae sedis</taxon>
        <taxon>Chytridiomycota</taxon>
        <taxon>Chytridiomycota incertae sedis</taxon>
        <taxon>Chytridiomycetes</taxon>
        <taxon>Synchytriales</taxon>
        <taxon>Synchytriaceae</taxon>
        <taxon>Synchytrium</taxon>
    </lineage>
</organism>
<reference evidence="6 7" key="1">
    <citation type="journal article" date="2019" name="Sci. Rep.">
        <title>Comparative genomics of chytrid fungi reveal insights into the obligate biotrophic and pathogenic lifestyle of Synchytrium endobioticum.</title>
        <authorList>
            <person name="van de Vossenberg B.T.L.H."/>
            <person name="Warris S."/>
            <person name="Nguyen H.D.T."/>
            <person name="van Gent-Pelzer M.P.E."/>
            <person name="Joly D.L."/>
            <person name="van de Geest H.C."/>
            <person name="Bonants P.J.M."/>
            <person name="Smith D.S."/>
            <person name="Levesque C.A."/>
            <person name="van der Lee T.A.J."/>
        </authorList>
    </citation>
    <scope>NUCLEOTIDE SEQUENCE [LARGE SCALE GENOMIC DNA]</scope>
    <source>
        <strain evidence="4 7">LEV6574</strain>
        <strain evidence="5 6">MB42</strain>
    </source>
</reference>
<keyword evidence="2" id="KW-1133">Transmembrane helix</keyword>
<keyword evidence="2" id="KW-0812">Transmembrane</keyword>